<keyword evidence="2" id="KW-1185">Reference proteome</keyword>
<dbReference type="Proteomes" id="UP000193685">
    <property type="component" value="Unassembled WGS sequence"/>
</dbReference>
<accession>A0A1Y2FMC2</accession>
<protein>
    <submittedName>
        <fullName evidence="1">Uncharacterized protein</fullName>
    </submittedName>
</protein>
<comment type="caution">
    <text evidence="1">The sequence shown here is derived from an EMBL/GenBank/DDBJ whole genome shotgun (WGS) entry which is preliminary data.</text>
</comment>
<evidence type="ECO:0000313" key="1">
    <source>
        <dbReference type="EMBL" id="ORY85123.1"/>
    </source>
</evidence>
<name>A0A1Y2FMC2_PROLT</name>
<reference evidence="1 2" key="1">
    <citation type="submission" date="2016-07" db="EMBL/GenBank/DDBJ databases">
        <title>Pervasive Adenine N6-methylation of Active Genes in Fungi.</title>
        <authorList>
            <consortium name="DOE Joint Genome Institute"/>
            <person name="Mondo S.J."/>
            <person name="Dannebaum R.O."/>
            <person name="Kuo R.C."/>
            <person name="Labutti K."/>
            <person name="Haridas S."/>
            <person name="Kuo A."/>
            <person name="Salamov A."/>
            <person name="Ahrendt S.R."/>
            <person name="Lipzen A."/>
            <person name="Sullivan W."/>
            <person name="Andreopoulos W.B."/>
            <person name="Clum A."/>
            <person name="Lindquist E."/>
            <person name="Daum C."/>
            <person name="Ramamoorthy G.K."/>
            <person name="Gryganskyi A."/>
            <person name="Culley D."/>
            <person name="Magnuson J.K."/>
            <person name="James T.Y."/>
            <person name="O'Malley M.A."/>
            <person name="Stajich J.E."/>
            <person name="Spatafora J.W."/>
            <person name="Visel A."/>
            <person name="Grigoriev I.V."/>
        </authorList>
    </citation>
    <scope>NUCLEOTIDE SEQUENCE [LARGE SCALE GENOMIC DNA]</scope>
    <source>
        <strain evidence="1 2">12-1054</strain>
    </source>
</reference>
<evidence type="ECO:0000313" key="2">
    <source>
        <dbReference type="Proteomes" id="UP000193685"/>
    </source>
</evidence>
<dbReference type="GeneID" id="63785588"/>
<dbReference type="EMBL" id="MCFI01000005">
    <property type="protein sequence ID" value="ORY85123.1"/>
    <property type="molecule type" value="Genomic_DNA"/>
</dbReference>
<dbReference type="RefSeq" id="XP_040726906.1">
    <property type="nucleotide sequence ID" value="XM_040868989.1"/>
</dbReference>
<gene>
    <name evidence="1" type="ORF">BCR37DRAFT_378186</name>
</gene>
<sequence>MLWPSPWVRCWSDLAASAPAFPFATIRFILRCLAQPDPGRGRRSAHPCITVSAMAGDLAQSSPSKVEKSHCCQHMSTRKA</sequence>
<organism evidence="1 2">
    <name type="scientific">Protomyces lactucae-debilis</name>
    <dbReference type="NCBI Taxonomy" id="2754530"/>
    <lineage>
        <taxon>Eukaryota</taxon>
        <taxon>Fungi</taxon>
        <taxon>Dikarya</taxon>
        <taxon>Ascomycota</taxon>
        <taxon>Taphrinomycotina</taxon>
        <taxon>Taphrinomycetes</taxon>
        <taxon>Taphrinales</taxon>
        <taxon>Protomycetaceae</taxon>
        <taxon>Protomyces</taxon>
    </lineage>
</organism>
<proteinExistence type="predicted"/>
<dbReference type="AlphaFoldDB" id="A0A1Y2FMC2"/>